<dbReference type="AlphaFoldDB" id="A0A085G7Y3"/>
<dbReference type="InterPro" id="IPR049757">
    <property type="entry name" value="T3SS_HrpP-like_C"/>
</dbReference>
<sequence>MMHRPLLHPLASTARPPQHHNSDAQAEAQARNRPDPTPNDNKPKAPAQPKNLPFTPASSQQSSRPSTPSRGADKQRLNRDKDDFASLLSGDDQPLAPMLPVMLTDNNAGQSFQPMLSETSETAQSAPPPACWQIVEPALTEGIDKQPAFPATFSLLLPQLGEVTAQVNQNTSGELEVALAFSRGSFEAVRGAQENCGRSLSQRLGQRVRLRFNLQDGRPQDSTQDKWA</sequence>
<feature type="compositionally biased region" description="Low complexity" evidence="1">
    <location>
        <begin position="58"/>
        <end position="70"/>
    </location>
</feature>
<evidence type="ECO:0000256" key="1">
    <source>
        <dbReference type="SAM" id="MobiDB-lite"/>
    </source>
</evidence>
<keyword evidence="3" id="KW-1185">Reference proteome</keyword>
<reference evidence="2 3" key="1">
    <citation type="submission" date="2014-05" db="EMBL/GenBank/DDBJ databases">
        <title>ATOL: Assembling a taxonomically balanced genome-scale reconstruction of the evolutionary history of the Enterobacteriaceae.</title>
        <authorList>
            <person name="Plunkett G.III."/>
            <person name="Neeno-Eckwall E.C."/>
            <person name="Glasner J.D."/>
            <person name="Perna N.T."/>
        </authorList>
    </citation>
    <scope>NUCLEOTIDE SEQUENCE [LARGE SCALE GENOMIC DNA]</scope>
    <source>
        <strain evidence="2 3">ATCC 33852</strain>
    </source>
</reference>
<organism evidence="2 3">
    <name type="scientific">Ewingella americana (strain ATCC 33852 / DSM 4580 / CCUG 14506 / JCM 5911 / LMG 7869 / NCTC 12157 / CDC 1468-78)</name>
    <dbReference type="NCBI Taxonomy" id="910964"/>
    <lineage>
        <taxon>Bacteria</taxon>
        <taxon>Pseudomonadati</taxon>
        <taxon>Pseudomonadota</taxon>
        <taxon>Gammaproteobacteria</taxon>
        <taxon>Enterobacterales</taxon>
        <taxon>Yersiniaceae</taxon>
        <taxon>Ewingella</taxon>
    </lineage>
</organism>
<dbReference type="eggNOG" id="ENOG50335Q9">
    <property type="taxonomic scope" value="Bacteria"/>
</dbReference>
<evidence type="ECO:0000313" key="3">
    <source>
        <dbReference type="Proteomes" id="UP000028640"/>
    </source>
</evidence>
<dbReference type="OrthoDB" id="6539643at2"/>
<dbReference type="RefSeq" id="WP_051899510.1">
    <property type="nucleotide sequence ID" value="NZ_JMPJ01000063.1"/>
</dbReference>
<evidence type="ECO:0000313" key="2">
    <source>
        <dbReference type="EMBL" id="KFC79828.1"/>
    </source>
</evidence>
<comment type="caution">
    <text evidence="2">The sequence shown here is derived from an EMBL/GenBank/DDBJ whole genome shotgun (WGS) entry which is preliminary data.</text>
</comment>
<accession>A0A085G7Y3</accession>
<name>A0A085G7Y3_EWIA3</name>
<dbReference type="GeneID" id="78382830"/>
<dbReference type="CDD" id="cd17468">
    <property type="entry name" value="T3SS_HrpP_C"/>
    <property type="match status" value="1"/>
</dbReference>
<dbReference type="STRING" id="910964.GEAM_2611"/>
<feature type="region of interest" description="Disordered" evidence="1">
    <location>
        <begin position="1"/>
        <end position="79"/>
    </location>
</feature>
<proteinExistence type="predicted"/>
<dbReference type="EMBL" id="JMPJ01000063">
    <property type="protein sequence ID" value="KFC79828.1"/>
    <property type="molecule type" value="Genomic_DNA"/>
</dbReference>
<gene>
    <name evidence="2" type="ORF">GEAM_2611</name>
</gene>
<dbReference type="Proteomes" id="UP000028640">
    <property type="component" value="Unassembled WGS sequence"/>
</dbReference>
<protein>
    <submittedName>
        <fullName evidence="2">Uncharacterized protein</fullName>
    </submittedName>
</protein>